<feature type="transmembrane region" description="Helical" evidence="7">
    <location>
        <begin position="12"/>
        <end position="33"/>
    </location>
</feature>
<keyword evidence="5 7" id="KW-0472">Membrane</keyword>
<feature type="transmembrane region" description="Helical" evidence="7">
    <location>
        <begin position="183"/>
        <end position="204"/>
    </location>
</feature>
<dbReference type="Proteomes" id="UP000695026">
    <property type="component" value="Unplaced"/>
</dbReference>
<comment type="subcellular location">
    <subcellularLocation>
        <location evidence="1">Membrane</location>
        <topology evidence="1">Multi-pass membrane protein</topology>
    </subcellularLocation>
</comment>
<dbReference type="InterPro" id="IPR001594">
    <property type="entry name" value="Palmitoyltrfase_DHHC"/>
</dbReference>
<evidence type="ECO:0000256" key="3">
    <source>
        <dbReference type="ARBA" id="ARBA00022692"/>
    </source>
</evidence>
<dbReference type="GO" id="GO:0019706">
    <property type="term" value="F:protein-cysteine S-palmitoyltransferase activity"/>
    <property type="evidence" value="ECO:0007669"/>
    <property type="project" value="UniProtKB-EC"/>
</dbReference>
<comment type="domain">
    <text evidence="7">The DHHC domain is required for palmitoyltransferase activity.</text>
</comment>
<dbReference type="PANTHER" id="PTHR22883">
    <property type="entry name" value="ZINC FINGER DHHC DOMAIN CONTAINING PROTEIN"/>
    <property type="match status" value="1"/>
</dbReference>
<keyword evidence="6 7" id="KW-0012">Acyltransferase</keyword>
<dbReference type="OMA" id="CHPLFSG"/>
<gene>
    <name evidence="10" type="primary">ZDHHC19</name>
</gene>
<evidence type="ECO:0000313" key="10">
    <source>
        <dbReference type="RefSeq" id="XP_025030440.1"/>
    </source>
</evidence>
<dbReference type="CTD" id="131540"/>
<protein>
    <recommendedName>
        <fullName evidence="7">Palmitoyltransferase</fullName>
        <ecNumber evidence="7">2.3.1.225</ecNumber>
    </recommendedName>
</protein>
<dbReference type="EC" id="2.3.1.225" evidence="7"/>
<reference evidence="10" key="1">
    <citation type="submission" date="2025-08" db="UniProtKB">
        <authorList>
            <consortium name="RefSeq"/>
        </authorList>
    </citation>
    <scope>IDENTIFICATION</scope>
    <source>
        <tissue evidence="10">Liver</tissue>
    </source>
</reference>
<feature type="domain" description="Palmitoyltransferase DHHC" evidence="8">
    <location>
        <begin position="92"/>
        <end position="202"/>
    </location>
</feature>
<dbReference type="GeneID" id="112542256"/>
<dbReference type="AlphaFoldDB" id="A0A9F5MZP2"/>
<evidence type="ECO:0000256" key="4">
    <source>
        <dbReference type="ARBA" id="ARBA00022989"/>
    </source>
</evidence>
<feature type="transmembrane region" description="Helical" evidence="7">
    <location>
        <begin position="138"/>
        <end position="163"/>
    </location>
</feature>
<evidence type="ECO:0000256" key="6">
    <source>
        <dbReference type="ARBA" id="ARBA00023315"/>
    </source>
</evidence>
<evidence type="ECO:0000256" key="2">
    <source>
        <dbReference type="ARBA" id="ARBA00022679"/>
    </source>
</evidence>
<dbReference type="OrthoDB" id="4096362at2759"/>
<proteinExistence type="inferred from homology"/>
<comment type="catalytic activity">
    <reaction evidence="7">
        <text>L-cysteinyl-[protein] + hexadecanoyl-CoA = S-hexadecanoyl-L-cysteinyl-[protein] + CoA</text>
        <dbReference type="Rhea" id="RHEA:36683"/>
        <dbReference type="Rhea" id="RHEA-COMP:10131"/>
        <dbReference type="Rhea" id="RHEA-COMP:11032"/>
        <dbReference type="ChEBI" id="CHEBI:29950"/>
        <dbReference type="ChEBI" id="CHEBI:57287"/>
        <dbReference type="ChEBI" id="CHEBI:57379"/>
        <dbReference type="ChEBI" id="CHEBI:74151"/>
        <dbReference type="EC" id="2.3.1.225"/>
    </reaction>
</comment>
<accession>A0A9F5MZP2</accession>
<evidence type="ECO:0000256" key="7">
    <source>
        <dbReference type="RuleBase" id="RU079119"/>
    </source>
</evidence>
<dbReference type="PANTHER" id="PTHR22883:SF326">
    <property type="entry name" value="PALMITOYLTRANSFERASE ZDHHC19"/>
    <property type="match status" value="1"/>
</dbReference>
<evidence type="ECO:0000313" key="9">
    <source>
        <dbReference type="Proteomes" id="UP000695026"/>
    </source>
</evidence>
<evidence type="ECO:0000256" key="1">
    <source>
        <dbReference type="ARBA" id="ARBA00004141"/>
    </source>
</evidence>
<sequence length="235" mass="26402">MAPSGEGCPSLCSGLFASFHFSTLLGLSCLFFTFPCSWLALNVSWAFPVICGHLLIPTILYFFLTSFTDTGILHKGIEEELENQANTLGSLQQHWCNKCQLYCLPHTFHCSWCNTCVEEFDHHCMWVNNCIGCHNFRFFLLFVFFLTSYDLAVLITCLTYLALNTQQPFGVEKICTVLLTIPAGFSLVPLLILLSHQIITVVAAQDSGKFKALSCSRSSAWESNLFAWCKLHEAK</sequence>
<dbReference type="InterPro" id="IPR039859">
    <property type="entry name" value="PFA4/ZDH16/20/ERF2-like"/>
</dbReference>
<dbReference type="GO" id="GO:0006612">
    <property type="term" value="P:protein targeting to membrane"/>
    <property type="evidence" value="ECO:0007669"/>
    <property type="project" value="TreeGrafter"/>
</dbReference>
<dbReference type="GO" id="GO:0016020">
    <property type="term" value="C:membrane"/>
    <property type="evidence" value="ECO:0007669"/>
    <property type="project" value="UniProtKB-SubCell"/>
</dbReference>
<dbReference type="RefSeq" id="XP_025030440.1">
    <property type="nucleotide sequence ID" value="XM_025174672.1"/>
</dbReference>
<evidence type="ECO:0000256" key="5">
    <source>
        <dbReference type="ARBA" id="ARBA00023136"/>
    </source>
</evidence>
<comment type="similarity">
    <text evidence="7">Belongs to the DHHC palmitoyltransferase family.</text>
</comment>
<name>A0A9F5MZP2_PYTBI</name>
<dbReference type="KEGG" id="pbi:112542256"/>
<dbReference type="GO" id="GO:0005783">
    <property type="term" value="C:endoplasmic reticulum"/>
    <property type="evidence" value="ECO:0007669"/>
    <property type="project" value="TreeGrafter"/>
</dbReference>
<keyword evidence="9" id="KW-1185">Reference proteome</keyword>
<keyword evidence="3 7" id="KW-0812">Transmembrane</keyword>
<dbReference type="GO" id="GO:0005794">
    <property type="term" value="C:Golgi apparatus"/>
    <property type="evidence" value="ECO:0007669"/>
    <property type="project" value="TreeGrafter"/>
</dbReference>
<dbReference type="PROSITE" id="PS50216">
    <property type="entry name" value="DHHC"/>
    <property type="match status" value="1"/>
</dbReference>
<organism evidence="9 10">
    <name type="scientific">Python bivittatus</name>
    <name type="common">Burmese python</name>
    <name type="synonym">Python molurus bivittatus</name>
    <dbReference type="NCBI Taxonomy" id="176946"/>
    <lineage>
        <taxon>Eukaryota</taxon>
        <taxon>Metazoa</taxon>
        <taxon>Chordata</taxon>
        <taxon>Craniata</taxon>
        <taxon>Vertebrata</taxon>
        <taxon>Euteleostomi</taxon>
        <taxon>Lepidosauria</taxon>
        <taxon>Squamata</taxon>
        <taxon>Bifurcata</taxon>
        <taxon>Unidentata</taxon>
        <taxon>Episquamata</taxon>
        <taxon>Toxicofera</taxon>
        <taxon>Serpentes</taxon>
        <taxon>Henophidia</taxon>
        <taxon>Pythonidae</taxon>
        <taxon>Python</taxon>
    </lineage>
</organism>
<evidence type="ECO:0000259" key="8">
    <source>
        <dbReference type="Pfam" id="PF01529"/>
    </source>
</evidence>
<dbReference type="Pfam" id="PF01529">
    <property type="entry name" value="DHHC"/>
    <property type="match status" value="1"/>
</dbReference>
<keyword evidence="4 7" id="KW-1133">Transmembrane helix</keyword>
<keyword evidence="2 7" id="KW-0808">Transferase</keyword>
<feature type="transmembrane region" description="Helical" evidence="7">
    <location>
        <begin position="45"/>
        <end position="64"/>
    </location>
</feature>